<evidence type="ECO:0000313" key="1">
    <source>
        <dbReference type="EMBL" id="GGY26703.1"/>
    </source>
</evidence>
<name>A0ABQ2ZYA3_9GAMM</name>
<proteinExistence type="predicted"/>
<dbReference type="CDD" id="cd24012">
    <property type="entry name" value="ASKHA_NBD_KDGal-kinase"/>
    <property type="match status" value="1"/>
</dbReference>
<dbReference type="Gene3D" id="3.30.420.310">
    <property type="entry name" value="2-keto-3-deoxy-galactonokinase, C-terminal domain"/>
    <property type="match status" value="1"/>
</dbReference>
<evidence type="ECO:0000313" key="2">
    <source>
        <dbReference type="Proteomes" id="UP000621898"/>
    </source>
</evidence>
<dbReference type="Proteomes" id="UP000621898">
    <property type="component" value="Unassembled WGS sequence"/>
</dbReference>
<gene>
    <name evidence="1" type="primary">dgoK</name>
    <name evidence="1" type="ORF">GCM10008098_19680</name>
</gene>
<dbReference type="InterPro" id="IPR007729">
    <property type="entry name" value="DGOK"/>
</dbReference>
<reference evidence="2" key="1">
    <citation type="journal article" date="2019" name="Int. J. Syst. Evol. Microbiol.">
        <title>The Global Catalogue of Microorganisms (GCM) 10K type strain sequencing project: providing services to taxonomists for standard genome sequencing and annotation.</title>
        <authorList>
            <consortium name="The Broad Institute Genomics Platform"/>
            <consortium name="The Broad Institute Genome Sequencing Center for Infectious Disease"/>
            <person name="Wu L."/>
            <person name="Ma J."/>
        </authorList>
    </citation>
    <scope>NUCLEOTIDE SEQUENCE [LARGE SCALE GENOMIC DNA]</scope>
    <source>
        <strain evidence="2">KCTC 22232</strain>
    </source>
</reference>
<dbReference type="InterPro" id="IPR042257">
    <property type="entry name" value="DGOK_C"/>
</dbReference>
<dbReference type="RefSeq" id="WP_189441062.1">
    <property type="nucleotide sequence ID" value="NZ_BMXT01000002.1"/>
</dbReference>
<dbReference type="Gene3D" id="3.30.420.300">
    <property type="entry name" value="2-keto-3-deoxy-galactonokinase, substrate binding domain"/>
    <property type="match status" value="1"/>
</dbReference>
<dbReference type="InterPro" id="IPR042258">
    <property type="entry name" value="DGOK_N"/>
</dbReference>
<protein>
    <submittedName>
        <fullName evidence="1">2-dehydro-3-deoxygalactonokinase</fullName>
    </submittedName>
</protein>
<sequence>MSGLIGLDWGTSSLRAYWLDGAGEIRETRTRAWGIRHLPDGGFDAALTDITAGWPRLPRLACGMVGSRQGWLEVPYMDVPADTAQLGSAVRSLRTKDGLDVHIVPGLRNPQGPDVMRGEETQLLGALALRPALIPDSSWILPGTHSKWARVRDGAVADFCTLMTGELFALLRQHSILCAGSGDAAVDHDAFARGVIAARDSGSAGAFSRLFSARALMLDGALAPDAVPEYLSGLLIGEELRSSLATNRFRHDAPLQLIGDAVLCARYRLAAFHFDLDLAEPLVDAAAHGLWQIACDIGLVSANSSTTSKESSSC</sequence>
<keyword evidence="2" id="KW-1185">Reference proteome</keyword>
<comment type="caution">
    <text evidence="1">The sequence shown here is derived from an EMBL/GenBank/DDBJ whole genome shotgun (WGS) entry which is preliminary data.</text>
</comment>
<dbReference type="EMBL" id="BMXT01000002">
    <property type="protein sequence ID" value="GGY26703.1"/>
    <property type="molecule type" value="Genomic_DNA"/>
</dbReference>
<dbReference type="Pfam" id="PF05035">
    <property type="entry name" value="DGOK"/>
    <property type="match status" value="1"/>
</dbReference>
<organism evidence="1 2">
    <name type="scientific">Rhodanobacter panaciterrae</name>
    <dbReference type="NCBI Taxonomy" id="490572"/>
    <lineage>
        <taxon>Bacteria</taxon>
        <taxon>Pseudomonadati</taxon>
        <taxon>Pseudomonadota</taxon>
        <taxon>Gammaproteobacteria</taxon>
        <taxon>Lysobacterales</taxon>
        <taxon>Rhodanobacteraceae</taxon>
        <taxon>Rhodanobacter</taxon>
    </lineage>
</organism>
<accession>A0ABQ2ZYA3</accession>